<gene>
    <name evidence="1" type="ORF">ACOLOM_LOCUS707</name>
</gene>
<dbReference type="Proteomes" id="UP000789525">
    <property type="component" value="Unassembled WGS sequence"/>
</dbReference>
<name>A0ACA9K3F5_9GLOM</name>
<comment type="caution">
    <text evidence="1">The sequence shown here is derived from an EMBL/GenBank/DDBJ whole genome shotgun (WGS) entry which is preliminary data.</text>
</comment>
<sequence>MEIFATISPTISYRRSFQYVRAVLRMQHKKSRGSRISEGIDLTATHYQSDKPEASSKNTRNLSEQQSNGEPSTNTCLTGQVKFVDADKTHDSKLSDGLSSVVISPKGANDDSTTDKIGTAKSPKKTDGNCSSANKSDMVKDAPRKKLKVCRPKVAKKP</sequence>
<reference evidence="1" key="1">
    <citation type="submission" date="2021-06" db="EMBL/GenBank/DDBJ databases">
        <authorList>
            <person name="Kallberg Y."/>
            <person name="Tangrot J."/>
            <person name="Rosling A."/>
        </authorList>
    </citation>
    <scope>NUCLEOTIDE SEQUENCE</scope>
    <source>
        <strain evidence="1">CL356</strain>
    </source>
</reference>
<organism evidence="1 2">
    <name type="scientific">Acaulospora colombiana</name>
    <dbReference type="NCBI Taxonomy" id="27376"/>
    <lineage>
        <taxon>Eukaryota</taxon>
        <taxon>Fungi</taxon>
        <taxon>Fungi incertae sedis</taxon>
        <taxon>Mucoromycota</taxon>
        <taxon>Glomeromycotina</taxon>
        <taxon>Glomeromycetes</taxon>
        <taxon>Diversisporales</taxon>
        <taxon>Acaulosporaceae</taxon>
        <taxon>Acaulospora</taxon>
    </lineage>
</organism>
<evidence type="ECO:0000313" key="1">
    <source>
        <dbReference type="EMBL" id="CAG8449836.1"/>
    </source>
</evidence>
<protein>
    <submittedName>
        <fullName evidence="1">7337_t:CDS:1</fullName>
    </submittedName>
</protein>
<proteinExistence type="predicted"/>
<evidence type="ECO:0000313" key="2">
    <source>
        <dbReference type="Proteomes" id="UP000789525"/>
    </source>
</evidence>
<keyword evidence="2" id="KW-1185">Reference proteome</keyword>
<accession>A0ACA9K3F5</accession>
<dbReference type="EMBL" id="CAJVPT010000759">
    <property type="protein sequence ID" value="CAG8449836.1"/>
    <property type="molecule type" value="Genomic_DNA"/>
</dbReference>